<feature type="compositionally biased region" description="Low complexity" evidence="8">
    <location>
        <begin position="386"/>
        <end position="399"/>
    </location>
</feature>
<dbReference type="InterPro" id="IPR000225">
    <property type="entry name" value="Armadillo"/>
</dbReference>
<feature type="region of interest" description="Disordered" evidence="8">
    <location>
        <begin position="1034"/>
        <end position="1057"/>
    </location>
</feature>
<dbReference type="Proteomes" id="UP000612055">
    <property type="component" value="Unassembled WGS sequence"/>
</dbReference>
<evidence type="ECO:0000256" key="1">
    <source>
        <dbReference type="ARBA" id="ARBA00004592"/>
    </source>
</evidence>
<feature type="region of interest" description="Disordered" evidence="8">
    <location>
        <begin position="1181"/>
        <end position="1216"/>
    </location>
</feature>
<evidence type="ECO:0000256" key="6">
    <source>
        <dbReference type="ARBA" id="ARBA00023288"/>
    </source>
</evidence>
<name>A0A835YH46_9CHLO</name>
<accession>A0A835YH46</accession>
<keyword evidence="4" id="KW-0677">Repeat</keyword>
<keyword evidence="10" id="KW-1185">Reference proteome</keyword>
<gene>
    <name evidence="9" type="ORF">HYH03_004672</name>
</gene>
<feature type="compositionally biased region" description="Low complexity" evidence="8">
    <location>
        <begin position="44"/>
        <end position="67"/>
    </location>
</feature>
<dbReference type="InterPro" id="IPR016024">
    <property type="entry name" value="ARM-type_fold"/>
</dbReference>
<dbReference type="EMBL" id="JAEHOE010000014">
    <property type="protein sequence ID" value="KAG2497524.1"/>
    <property type="molecule type" value="Genomic_DNA"/>
</dbReference>
<dbReference type="Gene3D" id="1.25.10.10">
    <property type="entry name" value="Leucine-rich Repeat Variant"/>
    <property type="match status" value="3"/>
</dbReference>
<evidence type="ECO:0000256" key="8">
    <source>
        <dbReference type="SAM" id="MobiDB-lite"/>
    </source>
</evidence>
<evidence type="ECO:0000256" key="3">
    <source>
        <dbReference type="ARBA" id="ARBA00022554"/>
    </source>
</evidence>
<dbReference type="SMART" id="SM00185">
    <property type="entry name" value="ARM"/>
    <property type="match status" value="5"/>
</dbReference>
<comment type="similarity">
    <text evidence="2">Belongs to the beta-catenin family.</text>
</comment>
<protein>
    <recommendedName>
        <fullName evidence="7">Vacuolar protein 8</fullName>
    </recommendedName>
</protein>
<feature type="region of interest" description="Disordered" evidence="8">
    <location>
        <begin position="480"/>
        <end position="506"/>
    </location>
</feature>
<proteinExistence type="inferred from homology"/>
<feature type="compositionally biased region" description="Low complexity" evidence="8">
    <location>
        <begin position="994"/>
        <end position="1003"/>
    </location>
</feature>
<dbReference type="GO" id="GO:0005774">
    <property type="term" value="C:vacuolar membrane"/>
    <property type="evidence" value="ECO:0007669"/>
    <property type="project" value="UniProtKB-SubCell"/>
</dbReference>
<reference evidence="9" key="1">
    <citation type="journal article" date="2020" name="bioRxiv">
        <title>Comparative genomics of Chlamydomonas.</title>
        <authorList>
            <person name="Craig R.J."/>
            <person name="Hasan A.R."/>
            <person name="Ness R.W."/>
            <person name="Keightley P.D."/>
        </authorList>
    </citation>
    <scope>NUCLEOTIDE SEQUENCE</scope>
    <source>
        <strain evidence="9">CCAP 11/70</strain>
    </source>
</reference>
<keyword evidence="6" id="KW-0449">Lipoprotein</keyword>
<organism evidence="9 10">
    <name type="scientific">Edaphochlamys debaryana</name>
    <dbReference type="NCBI Taxonomy" id="47281"/>
    <lineage>
        <taxon>Eukaryota</taxon>
        <taxon>Viridiplantae</taxon>
        <taxon>Chlorophyta</taxon>
        <taxon>core chlorophytes</taxon>
        <taxon>Chlorophyceae</taxon>
        <taxon>CS clade</taxon>
        <taxon>Chlamydomonadales</taxon>
        <taxon>Chlamydomonadales incertae sedis</taxon>
        <taxon>Edaphochlamys</taxon>
    </lineage>
</organism>
<dbReference type="GO" id="GO:0071562">
    <property type="term" value="P:nucleus-vacuole junction assembly"/>
    <property type="evidence" value="ECO:0007669"/>
    <property type="project" value="InterPro"/>
</dbReference>
<comment type="caution">
    <text evidence="9">The sequence shown here is derived from an EMBL/GenBank/DDBJ whole genome shotgun (WGS) entry which is preliminary data.</text>
</comment>
<dbReference type="InterPro" id="IPR011989">
    <property type="entry name" value="ARM-like"/>
</dbReference>
<feature type="region of interest" description="Disordered" evidence="8">
    <location>
        <begin position="1"/>
        <end position="182"/>
    </location>
</feature>
<feature type="compositionally biased region" description="Low complexity" evidence="8">
    <location>
        <begin position="85"/>
        <end position="103"/>
    </location>
</feature>
<feature type="region of interest" description="Disordered" evidence="8">
    <location>
        <begin position="951"/>
        <end position="1014"/>
    </location>
</feature>
<comment type="subcellular location">
    <subcellularLocation>
        <location evidence="1">Vacuole membrane</location>
        <topology evidence="1">Lipid-anchor</topology>
    </subcellularLocation>
</comment>
<feature type="compositionally biased region" description="Polar residues" evidence="8">
    <location>
        <begin position="17"/>
        <end position="26"/>
    </location>
</feature>
<feature type="compositionally biased region" description="Pro residues" evidence="8">
    <location>
        <begin position="1004"/>
        <end position="1014"/>
    </location>
</feature>
<feature type="compositionally biased region" description="Low complexity" evidence="8">
    <location>
        <begin position="140"/>
        <end position="150"/>
    </location>
</feature>
<dbReference type="PANTHER" id="PTHR47249:SF1">
    <property type="entry name" value="VACUOLAR PROTEIN 8"/>
    <property type="match status" value="1"/>
</dbReference>
<dbReference type="SUPFAM" id="SSF48371">
    <property type="entry name" value="ARM repeat"/>
    <property type="match status" value="1"/>
</dbReference>
<feature type="compositionally biased region" description="Low complexity" evidence="8">
    <location>
        <begin position="493"/>
        <end position="506"/>
    </location>
</feature>
<keyword evidence="3" id="KW-0926">Vacuole</keyword>
<dbReference type="GO" id="GO:0043495">
    <property type="term" value="F:protein-membrane adaptor activity"/>
    <property type="evidence" value="ECO:0007669"/>
    <property type="project" value="InterPro"/>
</dbReference>
<dbReference type="PANTHER" id="PTHR47249">
    <property type="entry name" value="VACUOLAR PROTEIN 8"/>
    <property type="match status" value="1"/>
</dbReference>
<dbReference type="OrthoDB" id="545240at2759"/>
<keyword evidence="5" id="KW-0472">Membrane</keyword>
<feature type="compositionally biased region" description="Basic residues" evidence="8">
    <location>
        <begin position="1182"/>
        <end position="1191"/>
    </location>
</feature>
<evidence type="ECO:0000256" key="7">
    <source>
        <dbReference type="ARBA" id="ARBA00026209"/>
    </source>
</evidence>
<sequence>MQTALATLGSPHKAVTRNLQPSSSPLRQLASPPSRRTPQACAALPFGLPSFGFSSPGPSGNNDSGGSWLRPRSPTGSGGGAGEQSTNTPASSTGSPSPTAQSAVRRRLNLAPLAATAQAAAPAAASPGCEEAERQRRSSDGSGSRRSGVLPRRRRSSGADDEGAGGAEEGSPRREEGGGGLWGLGGLAGSLLGGGGSPGGGLGSPELQAIAKALAEINGGDLFAASIAQNAAAAAAAAAAGEGSSEPGPAALGPALLPALRAQAASRRRALLERLHGGLVGGTLRPREALTVPGLLPFLSDLLLPRATGQSEEAYRPGAVAGLALECLCTLLSDEATPAPQQPLLPFGAPPPPPPAPLAPHLLDQLLPAVRGALGVLRASRLPQVAGAQHAPQPGSPASAAPPLPAPDVTAAGGGWSADVSAAFFAASLLVRAARHPPLAAAAVEGGGLGLLVALMGCRPPMLAQMAVFAAYKLVGRAPPGSASGTGGPAPAPGAHAHAHAPAGPAAEAAARWREGALLAVAEAGGVGALCRVLASAEDRPSRDMASSLLLDMALAGGVPAAVARLGQVAPLVAVLAGGQGQGGAAAGGAGSPRGPDPISRMYALLVLARLANHSPECQMDAVREGAVEPLLALLRRGCEDEQTHACRLLAILAQALPTHGTFKEAGVVAAVLPLLRGERGRGPLVAEHAASVVAVLAQNPDMHFHIVGAGAVPALVPLLSRVSPAKRPPSFPVLPGAAALRSAESESEGTEKARTYALACLMLLAEQEERHAAVVVRAGALPALVALAKAAPAPAPVHGHGSGAGERGGAAAAASPLLPGAAGSGPGSGAVQEFAAAVLCSLSRYTNVQADLVSHGALPALQRCLGSAASPSSGPTAASTALHAAEALVHLAAGDAAAKRCLGRDDDAAAALLRLLTGAKPAGRYWGLQLLRLLATDDEALEAVAGAAPPLHHHHHEPPSAAAQLGWQPPPLVLLPRRTSTSPRSPAPPPSATPASASASAPAPAPAAAPAPPRPALLGAFTMLTGAAEGHEPIDAHHCHDDEEAEGGAEGAHGAEPLGLPLQLAAMALGRPGPSSLTAAYAAALAAASGGDAAAPAAGPREAAPGLAHPSRALELVGALVGLLGPAWAPLPPSWQAGRCRVLAAWLLARSCDCAPLAPAVVASGAVRALAGMLAEEQRRQRGLGHHHARSGSLGLAGAGAADGGEEGPGAGGNGYSGASAGSGLGAGGGSQAALGPVEAEWMAAMGAAAAPGGGAGLSARRARFDGNGAAAAEAALAAVARLGGGGRRSVLCELALQQWLGAGVVVRGLEGEQD</sequence>
<feature type="compositionally biased region" description="Low complexity" evidence="8">
    <location>
        <begin position="111"/>
        <end position="129"/>
    </location>
</feature>
<dbReference type="InterPro" id="IPR045156">
    <property type="entry name" value="Vac8"/>
</dbReference>
<feature type="compositionally biased region" description="Gly residues" evidence="8">
    <location>
        <begin position="1196"/>
        <end position="1216"/>
    </location>
</feature>
<evidence type="ECO:0000313" key="10">
    <source>
        <dbReference type="Proteomes" id="UP000612055"/>
    </source>
</evidence>
<evidence type="ECO:0000313" key="9">
    <source>
        <dbReference type="EMBL" id="KAG2497524.1"/>
    </source>
</evidence>
<evidence type="ECO:0000256" key="4">
    <source>
        <dbReference type="ARBA" id="ARBA00022737"/>
    </source>
</evidence>
<evidence type="ECO:0000256" key="5">
    <source>
        <dbReference type="ARBA" id="ARBA00023136"/>
    </source>
</evidence>
<feature type="region of interest" description="Disordered" evidence="8">
    <location>
        <begin position="385"/>
        <end position="406"/>
    </location>
</feature>
<evidence type="ECO:0000256" key="2">
    <source>
        <dbReference type="ARBA" id="ARBA00005462"/>
    </source>
</evidence>